<dbReference type="InterPro" id="IPR001544">
    <property type="entry name" value="Aminotrans_IV"/>
</dbReference>
<dbReference type="InterPro" id="IPR043132">
    <property type="entry name" value="BCAT-like_C"/>
</dbReference>
<dbReference type="OrthoDB" id="5288718at2759"/>
<dbReference type="AlphaFoldDB" id="A0A1J7I7Z6"/>
<proteinExistence type="predicted"/>
<organism evidence="2 3">
    <name type="scientific">Coniochaeta ligniaria NRRL 30616</name>
    <dbReference type="NCBI Taxonomy" id="1408157"/>
    <lineage>
        <taxon>Eukaryota</taxon>
        <taxon>Fungi</taxon>
        <taxon>Dikarya</taxon>
        <taxon>Ascomycota</taxon>
        <taxon>Pezizomycotina</taxon>
        <taxon>Sordariomycetes</taxon>
        <taxon>Sordariomycetidae</taxon>
        <taxon>Coniochaetales</taxon>
        <taxon>Coniochaetaceae</taxon>
        <taxon>Coniochaeta</taxon>
    </lineage>
</organism>
<evidence type="ECO:0000256" key="1">
    <source>
        <dbReference type="SAM" id="MobiDB-lite"/>
    </source>
</evidence>
<name>A0A1J7I7Z6_9PEZI</name>
<evidence type="ECO:0000313" key="3">
    <source>
        <dbReference type="Proteomes" id="UP000182658"/>
    </source>
</evidence>
<dbReference type="STRING" id="1408157.A0A1J7I7Z6"/>
<dbReference type="EMBL" id="KV875106">
    <property type="protein sequence ID" value="OIW23622.1"/>
    <property type="molecule type" value="Genomic_DNA"/>
</dbReference>
<dbReference type="Pfam" id="PF01063">
    <property type="entry name" value="Aminotran_4"/>
    <property type="match status" value="1"/>
</dbReference>
<sequence length="237" mass="27021">MADTFHLFTSLRYDPNLNNVPTRKLEYAGWNHAHESPFYMLDLHRDRLLRAAKHWHWDRAIEALEGEAGLQRLSDYLTKTLVDAQKTPLRVKVTVSEKGILQCESSAAPETPLENLFPQWLPDPAAKVEDGSALPSKEVVYEVVIDDTKTRRSEYTHFKTSQRDMYDEARQRAGIRLGDKKEVLLVEADGSIMEGSTTTPYFWRNGRWVTPPVSSRFSSLDGSGGNAGTTRRWALER</sequence>
<keyword evidence="3" id="KW-1185">Reference proteome</keyword>
<dbReference type="Gene3D" id="3.20.10.10">
    <property type="entry name" value="D-amino Acid Aminotransferase, subunit A, domain 2"/>
    <property type="match status" value="1"/>
</dbReference>
<accession>A0A1J7I7Z6</accession>
<feature type="region of interest" description="Disordered" evidence="1">
    <location>
        <begin position="215"/>
        <end position="237"/>
    </location>
</feature>
<dbReference type="Proteomes" id="UP000182658">
    <property type="component" value="Unassembled WGS sequence"/>
</dbReference>
<dbReference type="InterPro" id="IPR043131">
    <property type="entry name" value="BCAT-like_N"/>
</dbReference>
<gene>
    <name evidence="2" type="ORF">CONLIGDRAFT_136852</name>
</gene>
<reference evidence="2 3" key="1">
    <citation type="submission" date="2016-10" db="EMBL/GenBank/DDBJ databases">
        <title>Draft genome sequence of Coniochaeta ligniaria NRRL30616, a lignocellulolytic fungus for bioabatement of inhibitors in plant biomass hydrolysates.</title>
        <authorList>
            <consortium name="DOE Joint Genome Institute"/>
            <person name="Jimenez D.J."/>
            <person name="Hector R.E."/>
            <person name="Riley R."/>
            <person name="Sun H."/>
            <person name="Grigoriev I.V."/>
            <person name="Van Elsas J.D."/>
            <person name="Nichols N.N."/>
        </authorList>
    </citation>
    <scope>NUCLEOTIDE SEQUENCE [LARGE SCALE GENOMIC DNA]</scope>
    <source>
        <strain evidence="2 3">NRRL 30616</strain>
    </source>
</reference>
<dbReference type="InParanoid" id="A0A1J7I7Z6"/>
<dbReference type="Gene3D" id="3.30.470.10">
    <property type="match status" value="1"/>
</dbReference>
<protein>
    <recommendedName>
        <fullName evidence="4">D-aminoacid aminotransferase-like PLP-dependent enzyme</fullName>
    </recommendedName>
</protein>
<dbReference type="SUPFAM" id="SSF56752">
    <property type="entry name" value="D-aminoacid aminotransferase-like PLP-dependent enzymes"/>
    <property type="match status" value="1"/>
</dbReference>
<dbReference type="InterPro" id="IPR036038">
    <property type="entry name" value="Aminotransferase-like"/>
</dbReference>
<evidence type="ECO:0008006" key="4">
    <source>
        <dbReference type="Google" id="ProtNLM"/>
    </source>
</evidence>
<evidence type="ECO:0000313" key="2">
    <source>
        <dbReference type="EMBL" id="OIW23622.1"/>
    </source>
</evidence>
<dbReference type="GO" id="GO:0003824">
    <property type="term" value="F:catalytic activity"/>
    <property type="evidence" value="ECO:0007669"/>
    <property type="project" value="InterPro"/>
</dbReference>